<dbReference type="OrthoDB" id="31294at10239"/>
<sequence>MTEMKNDTKSMTVDVFHAYLREAADHQEIENKPLLVNGRKVVEAVLRQETVVGRYSTATHNFVELTTHEHRHALTAAQVDEFFDEFSDEVNELRLIVDGFELWYATVEEAGVVLHQMPCPPKPMTGTILKGYLASIIDQYPAVEDELVLIDSPSKHIVDRSINDYGLRNGHVILGNSTKPNRMALTARNLHRYLEMASGGMLSRVMDNPVMIGNQEVVNATVVDNRVILMTFNDLLESDNFFRR</sequence>
<dbReference type="EMBL" id="GU580941">
    <property type="protein sequence ID" value="ADD80965.1"/>
    <property type="molecule type" value="Genomic_DNA"/>
</dbReference>
<dbReference type="Proteomes" id="UP000002347">
    <property type="component" value="Segment"/>
</dbReference>
<keyword evidence="2" id="KW-1185">Reference proteome</keyword>
<organism evidence="1 2">
    <name type="scientific">Rhodococcus phage ReqiPepy6</name>
    <dbReference type="NCBI Taxonomy" id="691965"/>
    <lineage>
        <taxon>Viruses</taxon>
        <taxon>Duplodnaviria</taxon>
        <taxon>Heunggongvirae</taxon>
        <taxon>Uroviricota</taxon>
        <taxon>Caudoviricetes</taxon>
        <taxon>Pepyhexavirus</taxon>
        <taxon>Pepyhexavirus pepy6</taxon>
    </lineage>
</organism>
<proteinExistence type="predicted"/>
<name>D4P7I5_9CAUD</name>
<evidence type="ECO:0000313" key="1">
    <source>
        <dbReference type="EMBL" id="ADD80965.1"/>
    </source>
</evidence>
<protein>
    <submittedName>
        <fullName evidence="1">Gp074</fullName>
    </submittedName>
</protein>
<dbReference type="KEGG" id="vg:18565651"/>
<dbReference type="RefSeq" id="YP_009017688.1">
    <property type="nucleotide sequence ID" value="NC_023735.1"/>
</dbReference>
<dbReference type="GeneID" id="18565651"/>
<gene>
    <name evidence="1" type="ORF">Pepy6gene074</name>
</gene>
<evidence type="ECO:0000313" key="2">
    <source>
        <dbReference type="Proteomes" id="UP000002347"/>
    </source>
</evidence>
<accession>D4P7I5</accession>
<reference evidence="1 2" key="1">
    <citation type="journal article" date="2011" name="Appl. Environ. Microbiol.">
        <title>Genomic and functional analyses of Rhodococcus equi phages ReqiPepy6, ReqiPoco6, ReqiPine5, and ReqiDocB7.</title>
        <authorList>
            <person name="Summer E.J."/>
            <person name="Liu M."/>
            <person name="Gill J.J."/>
            <person name="Grant M."/>
            <person name="Chan-Cortes T.N."/>
            <person name="Ferguson L."/>
            <person name="Janes C."/>
            <person name="Lange K."/>
            <person name="Bertoli M."/>
            <person name="Moore C."/>
            <person name="Orchard R.C."/>
            <person name="Cohen N."/>
            <person name="Young R."/>
        </authorList>
    </citation>
    <scope>NUCLEOTIDE SEQUENCE [LARGE SCALE GENOMIC DNA]</scope>
</reference>